<keyword evidence="4 10" id="KW-0547">Nucleotide-binding</keyword>
<dbReference type="SUPFAM" id="SSF56235">
    <property type="entry name" value="N-terminal nucleophile aminohydrolases (Ntn hydrolases)"/>
    <property type="match status" value="1"/>
</dbReference>
<evidence type="ECO:0000313" key="14">
    <source>
        <dbReference type="Proteomes" id="UP001165135"/>
    </source>
</evidence>
<dbReference type="PROSITE" id="PS51278">
    <property type="entry name" value="GATASE_TYPE_2"/>
    <property type="match status" value="1"/>
</dbReference>
<evidence type="ECO:0000256" key="1">
    <source>
        <dbReference type="ARBA" id="ARBA00005187"/>
    </source>
</evidence>
<dbReference type="InterPro" id="IPR001962">
    <property type="entry name" value="Asn_synthase"/>
</dbReference>
<evidence type="ECO:0000256" key="9">
    <source>
        <dbReference type="PIRSR" id="PIRSR001589-1"/>
    </source>
</evidence>
<feature type="site" description="Important for beta-aspartyl-AMP intermediate formation" evidence="11">
    <location>
        <position position="359"/>
    </location>
</feature>
<evidence type="ECO:0000256" key="6">
    <source>
        <dbReference type="ARBA" id="ARBA00022888"/>
    </source>
</evidence>
<evidence type="ECO:0000256" key="4">
    <source>
        <dbReference type="ARBA" id="ARBA00022741"/>
    </source>
</evidence>
<evidence type="ECO:0000256" key="10">
    <source>
        <dbReference type="PIRSR" id="PIRSR001589-2"/>
    </source>
</evidence>
<dbReference type="PANTHER" id="PTHR43284:SF1">
    <property type="entry name" value="ASPARAGINE SYNTHETASE"/>
    <property type="match status" value="1"/>
</dbReference>
<dbReference type="InterPro" id="IPR051786">
    <property type="entry name" value="ASN_synthetase/amidase"/>
</dbReference>
<dbReference type="Pfam" id="PF13537">
    <property type="entry name" value="GATase_7"/>
    <property type="match status" value="1"/>
</dbReference>
<dbReference type="InterPro" id="IPR014729">
    <property type="entry name" value="Rossmann-like_a/b/a_fold"/>
</dbReference>
<dbReference type="InterPro" id="IPR029055">
    <property type="entry name" value="Ntn_hydrolases_N"/>
</dbReference>
<feature type="binding site" evidence="10">
    <location>
        <position position="285"/>
    </location>
    <ligand>
        <name>ATP</name>
        <dbReference type="ChEBI" id="CHEBI:30616"/>
    </ligand>
</feature>
<dbReference type="GO" id="GO:0005524">
    <property type="term" value="F:ATP binding"/>
    <property type="evidence" value="ECO:0007669"/>
    <property type="project" value="UniProtKB-KW"/>
</dbReference>
<dbReference type="NCBIfam" id="TIGR01536">
    <property type="entry name" value="asn_synth_AEB"/>
    <property type="match status" value="1"/>
</dbReference>
<dbReference type="RefSeq" id="WP_285633951.1">
    <property type="nucleotide sequence ID" value="NZ_BSTJ01000015.1"/>
</dbReference>
<accession>A0A9W6RRV4</accession>
<feature type="binding site" evidence="10">
    <location>
        <position position="97"/>
    </location>
    <ligand>
        <name>L-glutamine</name>
        <dbReference type="ChEBI" id="CHEBI:58359"/>
    </ligand>
</feature>
<keyword evidence="5 10" id="KW-0067">ATP-binding</keyword>
<evidence type="ECO:0000256" key="7">
    <source>
        <dbReference type="ARBA" id="ARBA00022962"/>
    </source>
</evidence>
<dbReference type="Proteomes" id="UP001165135">
    <property type="component" value="Unassembled WGS sequence"/>
</dbReference>
<dbReference type="Gene3D" id="3.40.50.620">
    <property type="entry name" value="HUPs"/>
    <property type="match status" value="1"/>
</dbReference>
<dbReference type="InterPro" id="IPR033738">
    <property type="entry name" value="AsnB_N"/>
</dbReference>
<dbReference type="InterPro" id="IPR006426">
    <property type="entry name" value="Asn_synth_AEB"/>
</dbReference>
<evidence type="ECO:0000256" key="2">
    <source>
        <dbReference type="ARBA" id="ARBA00005752"/>
    </source>
</evidence>
<feature type="active site" description="For GATase activity" evidence="9">
    <location>
        <position position="2"/>
    </location>
</feature>
<dbReference type="SUPFAM" id="SSF52402">
    <property type="entry name" value="Adenine nucleotide alpha hydrolases-like"/>
    <property type="match status" value="1"/>
</dbReference>
<evidence type="ECO:0000256" key="5">
    <source>
        <dbReference type="ARBA" id="ARBA00022840"/>
    </source>
</evidence>
<organism evidence="13 14">
    <name type="scientific">Actinoallomurus iriomotensis</name>
    <dbReference type="NCBI Taxonomy" id="478107"/>
    <lineage>
        <taxon>Bacteria</taxon>
        <taxon>Bacillati</taxon>
        <taxon>Actinomycetota</taxon>
        <taxon>Actinomycetes</taxon>
        <taxon>Streptosporangiales</taxon>
        <taxon>Thermomonosporaceae</taxon>
        <taxon>Actinoallomurus</taxon>
    </lineage>
</organism>
<comment type="pathway">
    <text evidence="1">Amino-acid biosynthesis; L-asparagine biosynthesis; L-asparagine from L-aspartate (L-Gln route): step 1/1.</text>
</comment>
<dbReference type="PANTHER" id="PTHR43284">
    <property type="entry name" value="ASPARAGINE SYNTHETASE (GLUTAMINE-HYDROLYZING)"/>
    <property type="match status" value="1"/>
</dbReference>
<evidence type="ECO:0000256" key="8">
    <source>
        <dbReference type="ARBA" id="ARBA00048741"/>
    </source>
</evidence>
<keyword evidence="7 9" id="KW-0315">Glutamine amidotransferase</keyword>
<comment type="catalytic activity">
    <reaction evidence="8">
        <text>L-aspartate + L-glutamine + ATP + H2O = L-asparagine + L-glutamate + AMP + diphosphate + H(+)</text>
        <dbReference type="Rhea" id="RHEA:12228"/>
        <dbReference type="ChEBI" id="CHEBI:15377"/>
        <dbReference type="ChEBI" id="CHEBI:15378"/>
        <dbReference type="ChEBI" id="CHEBI:29985"/>
        <dbReference type="ChEBI" id="CHEBI:29991"/>
        <dbReference type="ChEBI" id="CHEBI:30616"/>
        <dbReference type="ChEBI" id="CHEBI:33019"/>
        <dbReference type="ChEBI" id="CHEBI:58048"/>
        <dbReference type="ChEBI" id="CHEBI:58359"/>
        <dbReference type="ChEBI" id="CHEBI:456215"/>
        <dbReference type="EC" id="6.3.5.4"/>
    </reaction>
</comment>
<feature type="domain" description="Glutamine amidotransferase type-2" evidence="12">
    <location>
        <begin position="2"/>
        <end position="210"/>
    </location>
</feature>
<evidence type="ECO:0000256" key="3">
    <source>
        <dbReference type="ARBA" id="ARBA00012737"/>
    </source>
</evidence>
<dbReference type="EC" id="6.3.5.4" evidence="3"/>
<evidence type="ECO:0000259" key="12">
    <source>
        <dbReference type="PROSITE" id="PS51278"/>
    </source>
</evidence>
<comment type="caution">
    <text evidence="13">The sequence shown here is derived from an EMBL/GenBank/DDBJ whole genome shotgun (WGS) entry which is preliminary data.</text>
</comment>
<dbReference type="InterPro" id="IPR017932">
    <property type="entry name" value="GATase_2_dom"/>
</dbReference>
<reference evidence="13" key="1">
    <citation type="submission" date="2023-03" db="EMBL/GenBank/DDBJ databases">
        <title>Actinoallomurus iriomotensis NBRC 103681.</title>
        <authorList>
            <person name="Ichikawa N."/>
            <person name="Sato H."/>
            <person name="Tonouchi N."/>
        </authorList>
    </citation>
    <scope>NUCLEOTIDE SEQUENCE</scope>
    <source>
        <strain evidence="13">NBRC 103681</strain>
    </source>
</reference>
<name>A0A9W6RRV4_9ACTN</name>
<dbReference type="GO" id="GO:0005829">
    <property type="term" value="C:cytosol"/>
    <property type="evidence" value="ECO:0007669"/>
    <property type="project" value="TreeGrafter"/>
</dbReference>
<evidence type="ECO:0000313" key="13">
    <source>
        <dbReference type="EMBL" id="GLY80689.1"/>
    </source>
</evidence>
<dbReference type="GO" id="GO:0004066">
    <property type="term" value="F:asparagine synthase (glutamine-hydrolyzing) activity"/>
    <property type="evidence" value="ECO:0007669"/>
    <property type="project" value="UniProtKB-EC"/>
</dbReference>
<keyword evidence="9" id="KW-0028">Amino-acid biosynthesis</keyword>
<dbReference type="PIRSF" id="PIRSF001589">
    <property type="entry name" value="Asn_synthetase_glu-h"/>
    <property type="match status" value="1"/>
</dbReference>
<gene>
    <name evidence="13" type="primary">asnB</name>
    <name evidence="13" type="ORF">Airi01_089560</name>
</gene>
<dbReference type="AlphaFoldDB" id="A0A9W6RRV4"/>
<dbReference type="GO" id="GO:0006529">
    <property type="term" value="P:asparagine biosynthetic process"/>
    <property type="evidence" value="ECO:0007669"/>
    <property type="project" value="UniProtKB-KW"/>
</dbReference>
<comment type="similarity">
    <text evidence="2">Belongs to the asparagine synthetase family.</text>
</comment>
<keyword evidence="6 9" id="KW-0061">Asparagine biosynthesis</keyword>
<evidence type="ECO:0000256" key="11">
    <source>
        <dbReference type="PIRSR" id="PIRSR001589-3"/>
    </source>
</evidence>
<sequence>MCGIAGTVSAGAPDAGLVHRMCDALVHRGPDGAGFHTDDHAALGMRRLAIIDVAGGDQPVYNEDGTVAAVLNGELYDYGRLRDSLRHRGHRLTSEGDTECLVHLYEEYGDGLVDQLRGMFAFAIWDARRRRLLLARDRVGKKPLYYRSDGASLVFGSELKALMQDPSMPREVDPVALHHYLTYQYVPAPWSILQGVRKLPPGHVLVWQDGRHEVRRYWRLDCTPRHVADEREAAEELRERLLDATRVRMVSERPLGAFLSGGLDSSAVVAAMARQTTGRVKTFSIGFEEQKFDERHYARRLAEWYGTDHHELVVRPSALDVLPALAWHFDEPFADSSAIPSFYVARMSRERVTVVLNGDGGDETFGGYRRYVAMNRTRRIHLPAALRPRLGRLGSLLTSRNAPQSPAWKAGRVLELLSHPPSRRYARMMSYFDPEQKLAIYSDALRERLAGVDSYEILDAAFTASCAGSQLGAIMDVDVNTYLPGDLLVKSDITTMANSIEARSPFLDHHLMEWAAALPADLKIRSGTTKYLLKKAVAEWLPPELVNRPKMGFGVPLAAWLRTELRDLSRDLLTDHTARSRGLFRHDAVERLLRQHEEGTDHSPRIWALIQFELWHRVFIDGAHTRADTAIAAGVDSWRA</sequence>
<proteinExistence type="inferred from homology"/>
<dbReference type="Pfam" id="PF00733">
    <property type="entry name" value="Asn_synthase"/>
    <property type="match status" value="1"/>
</dbReference>
<dbReference type="CDD" id="cd01991">
    <property type="entry name" value="Asn_synthase_B_C"/>
    <property type="match status" value="1"/>
</dbReference>
<dbReference type="CDD" id="cd00712">
    <property type="entry name" value="AsnB"/>
    <property type="match status" value="1"/>
</dbReference>
<protein>
    <recommendedName>
        <fullName evidence="3">asparagine synthase (glutamine-hydrolyzing)</fullName>
        <ecNumber evidence="3">6.3.5.4</ecNumber>
    </recommendedName>
</protein>
<dbReference type="EMBL" id="BSTJ01000015">
    <property type="protein sequence ID" value="GLY80689.1"/>
    <property type="molecule type" value="Genomic_DNA"/>
</dbReference>
<dbReference type="Gene3D" id="3.60.20.10">
    <property type="entry name" value="Glutamine Phosphoribosylpyrophosphate, subunit 1, domain 1"/>
    <property type="match status" value="1"/>
</dbReference>